<protein>
    <recommendedName>
        <fullName evidence="3">DUF559 domain-containing protein</fullName>
    </recommendedName>
</protein>
<dbReference type="AlphaFoldDB" id="A0A6B8RE51"/>
<dbReference type="KEGG" id="ppsc:EHS13_02170"/>
<accession>A0A6B8RE51</accession>
<proteinExistence type="predicted"/>
<dbReference type="PANTHER" id="PTHR37317:SF1">
    <property type="entry name" value="ZINC-RIBBON DOMAIN-CONTAINING PROTEIN-RELATED"/>
    <property type="match status" value="1"/>
</dbReference>
<dbReference type="OrthoDB" id="583824at2"/>
<evidence type="ECO:0000313" key="1">
    <source>
        <dbReference type="EMBL" id="QGQ93793.1"/>
    </source>
</evidence>
<dbReference type="RefSeq" id="WP_155698791.1">
    <property type="nucleotide sequence ID" value="NZ_CP034235.1"/>
</dbReference>
<keyword evidence="2" id="KW-1185">Reference proteome</keyword>
<gene>
    <name evidence="1" type="ORF">EHS13_02170</name>
</gene>
<dbReference type="Gene3D" id="3.40.960.10">
    <property type="entry name" value="VSR Endonuclease"/>
    <property type="match status" value="1"/>
</dbReference>
<evidence type="ECO:0008006" key="3">
    <source>
        <dbReference type="Google" id="ProtNLM"/>
    </source>
</evidence>
<organism evidence="1 2">
    <name type="scientific">Paenibacillus psychroresistens</name>
    <dbReference type="NCBI Taxonomy" id="1778678"/>
    <lineage>
        <taxon>Bacteria</taxon>
        <taxon>Bacillati</taxon>
        <taxon>Bacillota</taxon>
        <taxon>Bacilli</taxon>
        <taxon>Bacillales</taxon>
        <taxon>Paenibacillaceae</taxon>
        <taxon>Paenibacillus</taxon>
    </lineage>
</organism>
<reference evidence="2" key="1">
    <citation type="submission" date="2018-11" db="EMBL/GenBank/DDBJ databases">
        <title>Complete genome sequence of Paenibacillus sp. ML311-T8.</title>
        <authorList>
            <person name="Nam Y.-D."/>
            <person name="Kang J."/>
            <person name="Chung W.-H."/>
            <person name="Park Y.S."/>
        </authorList>
    </citation>
    <scope>NUCLEOTIDE SEQUENCE [LARGE SCALE GENOMIC DNA]</scope>
    <source>
        <strain evidence="2">ML311-T8</strain>
    </source>
</reference>
<dbReference type="PANTHER" id="PTHR37317">
    <property type="entry name" value="BLR8090 PROTEIN"/>
    <property type="match status" value="1"/>
</dbReference>
<name>A0A6B8RE51_9BACL</name>
<sequence length="538" mass="62646">MPNKKTMELMWDVDKNFQTSGKNFNDVNCKDTFDAHWVCFFENRGCSFVKSPKQVYQAIYHGSPICNFCNEIPFEKSIAFSSPENVNYYWDYNKNELHNIFPEYLKSQSNVRIFVRCEKHKWEAQRSCADLNYHIPCPYCSKRMASPEYNLKVCFPDIANELHPKHNSVLILPFSTCIVEWWCKYCRGYYEKAVGLRTSQGHGCPLHKSAHQSSKTEGIILLVLNKLLGGFSKIKFKTVRWSNGRRIEIDIFNSKLKVALEYDGYPHKRNSIMISDQKKNEILHSFDEISVLIRIREEGLPPLKYNNNQFEIICAKHDQTYLFLIPAIQRVLQLIKDLNLISVQVYSDIYLISILEEIFPQVYSNAVFVLEKNSFTVSAPGLLGHLDDNNLNPSLVSRGSNHIFNVSCPNCKYKFPENQSSAKNLIRSKGRCPKCMFYVEDIQDKESLPKRKYSKISYKKSLEANEPEISKFYSSKNTRLPNQISHKGSTFLYIWNCPYCLKDYESNNRNQVNNGCKCIHCYKKAIDFEDTQINLTNR</sequence>
<dbReference type="Proteomes" id="UP000426246">
    <property type="component" value="Chromosome"/>
</dbReference>
<dbReference type="EMBL" id="CP034235">
    <property type="protein sequence ID" value="QGQ93793.1"/>
    <property type="molecule type" value="Genomic_DNA"/>
</dbReference>
<evidence type="ECO:0000313" key="2">
    <source>
        <dbReference type="Proteomes" id="UP000426246"/>
    </source>
</evidence>